<evidence type="ECO:0000313" key="2">
    <source>
        <dbReference type="EMBL" id="KIO00609.1"/>
    </source>
</evidence>
<dbReference type="AlphaFoldDB" id="A0A0C3NZQ7"/>
<feature type="region of interest" description="Disordered" evidence="1">
    <location>
        <begin position="396"/>
        <end position="415"/>
    </location>
</feature>
<name>A0A0C3NZQ7_PISTI</name>
<evidence type="ECO:0000256" key="1">
    <source>
        <dbReference type="SAM" id="MobiDB-lite"/>
    </source>
</evidence>
<keyword evidence="3" id="KW-1185">Reference proteome</keyword>
<feature type="compositionally biased region" description="Polar residues" evidence="1">
    <location>
        <begin position="1"/>
        <end position="17"/>
    </location>
</feature>
<proteinExistence type="predicted"/>
<evidence type="ECO:0000313" key="3">
    <source>
        <dbReference type="Proteomes" id="UP000054217"/>
    </source>
</evidence>
<reference evidence="3" key="2">
    <citation type="submission" date="2015-01" db="EMBL/GenBank/DDBJ databases">
        <title>Evolutionary Origins and Diversification of the Mycorrhizal Mutualists.</title>
        <authorList>
            <consortium name="DOE Joint Genome Institute"/>
            <consortium name="Mycorrhizal Genomics Consortium"/>
            <person name="Kohler A."/>
            <person name="Kuo A."/>
            <person name="Nagy L.G."/>
            <person name="Floudas D."/>
            <person name="Copeland A."/>
            <person name="Barry K.W."/>
            <person name="Cichocki N."/>
            <person name="Veneault-Fourrey C."/>
            <person name="LaButti K."/>
            <person name="Lindquist E.A."/>
            <person name="Lipzen A."/>
            <person name="Lundell T."/>
            <person name="Morin E."/>
            <person name="Murat C."/>
            <person name="Riley R."/>
            <person name="Ohm R."/>
            <person name="Sun H."/>
            <person name="Tunlid A."/>
            <person name="Henrissat B."/>
            <person name="Grigoriev I.V."/>
            <person name="Hibbett D.S."/>
            <person name="Martin F."/>
        </authorList>
    </citation>
    <scope>NUCLEOTIDE SEQUENCE [LARGE SCALE GENOMIC DNA]</scope>
    <source>
        <strain evidence="3">Marx 270</strain>
    </source>
</reference>
<organism evidence="2 3">
    <name type="scientific">Pisolithus tinctorius Marx 270</name>
    <dbReference type="NCBI Taxonomy" id="870435"/>
    <lineage>
        <taxon>Eukaryota</taxon>
        <taxon>Fungi</taxon>
        <taxon>Dikarya</taxon>
        <taxon>Basidiomycota</taxon>
        <taxon>Agaricomycotina</taxon>
        <taxon>Agaricomycetes</taxon>
        <taxon>Agaricomycetidae</taxon>
        <taxon>Boletales</taxon>
        <taxon>Sclerodermatineae</taxon>
        <taxon>Pisolithaceae</taxon>
        <taxon>Pisolithus</taxon>
    </lineage>
</organism>
<dbReference type="HOGENOM" id="CLU_035526_1_0_1"/>
<protein>
    <submittedName>
        <fullName evidence="2">Uncharacterized protein</fullName>
    </submittedName>
</protein>
<reference evidence="2 3" key="1">
    <citation type="submission" date="2014-04" db="EMBL/GenBank/DDBJ databases">
        <authorList>
            <consortium name="DOE Joint Genome Institute"/>
            <person name="Kuo A."/>
            <person name="Kohler A."/>
            <person name="Costa M.D."/>
            <person name="Nagy L.G."/>
            <person name="Floudas D."/>
            <person name="Copeland A."/>
            <person name="Barry K.W."/>
            <person name="Cichocki N."/>
            <person name="Veneault-Fourrey C."/>
            <person name="LaButti K."/>
            <person name="Lindquist E.A."/>
            <person name="Lipzen A."/>
            <person name="Lundell T."/>
            <person name="Morin E."/>
            <person name="Murat C."/>
            <person name="Sun H."/>
            <person name="Tunlid A."/>
            <person name="Henrissat B."/>
            <person name="Grigoriev I.V."/>
            <person name="Hibbett D.S."/>
            <person name="Martin F."/>
            <person name="Nordberg H.P."/>
            <person name="Cantor M.N."/>
            <person name="Hua S.X."/>
        </authorList>
    </citation>
    <scope>NUCLEOTIDE SEQUENCE [LARGE SCALE GENOMIC DNA]</scope>
    <source>
        <strain evidence="2 3">Marx 270</strain>
    </source>
</reference>
<feature type="region of interest" description="Disordered" evidence="1">
    <location>
        <begin position="1"/>
        <end position="21"/>
    </location>
</feature>
<sequence length="561" mass="62777">MSSDHGANEQSQNTSVELNFDRRMSAGSGASFLERRHGEWPYNAATESQGIQENAFGNEFMFSCMLNKPLSHVMGGQEGAGQRPSSFADKLPGRSMYGDPWQQEDLFSTDCVTPSPMMGLHSGAASYGELMSQLQSVASSANDYQLGYGIPRQSTQGPTTFFNVHGHLDARPQSALPSPSGMVPVQLLAEEIKKMSIQLSELHAMNIETRQGLTQHVDKNKAAISELREELSTFSSKQTKTAGAAKNILNQHPKLKPILHSKMLEMCGVERLNVEDRLSMMSKHINGLPDQRESEDIEGRTVWRPVWSEHVDNTINQRFLGAVVDAIMQEETAKRAQSKGELEDDDHVSSTVKTMAKQYWRTLTSEISVSEFERKYDVQGADAMLDSAFGSNHYSAGEEGWSLDSNRRRREQDVPPKAWKRVGLTWRSLDYVAFLCILDSIHKQRREGNEGVSSMDRPTSEPIKKCRKTTKKRDNFTPSFDPNPSKLEDRPPHSSKAIPTIPFRMMINDAWLTAHPSQQVVDGMDWLKGFYSHAKEGELSNSDTKYLAELAAELANDNDNI</sequence>
<dbReference type="OrthoDB" id="2654227at2759"/>
<gene>
    <name evidence="2" type="ORF">M404DRAFT_29308</name>
</gene>
<feature type="region of interest" description="Disordered" evidence="1">
    <location>
        <begin position="446"/>
        <end position="494"/>
    </location>
</feature>
<dbReference type="InParanoid" id="A0A0C3NZQ7"/>
<dbReference type="EMBL" id="KN831994">
    <property type="protein sequence ID" value="KIO00609.1"/>
    <property type="molecule type" value="Genomic_DNA"/>
</dbReference>
<dbReference type="Proteomes" id="UP000054217">
    <property type="component" value="Unassembled WGS sequence"/>
</dbReference>
<accession>A0A0C3NZQ7</accession>